<comment type="caution">
    <text evidence="2">The sequence shown here is derived from an EMBL/GenBank/DDBJ whole genome shotgun (WGS) entry which is preliminary data.</text>
</comment>
<evidence type="ECO:0000313" key="2">
    <source>
        <dbReference type="EMBL" id="KAK3948375.1"/>
    </source>
</evidence>
<dbReference type="EMBL" id="MU859267">
    <property type="protein sequence ID" value="KAK3948375.1"/>
    <property type="molecule type" value="Genomic_DNA"/>
</dbReference>
<evidence type="ECO:0000313" key="3">
    <source>
        <dbReference type="Proteomes" id="UP001303222"/>
    </source>
</evidence>
<reference evidence="2" key="1">
    <citation type="journal article" date="2023" name="Mol. Phylogenet. Evol.">
        <title>Genome-scale phylogeny and comparative genomics of the fungal order Sordariales.</title>
        <authorList>
            <person name="Hensen N."/>
            <person name="Bonometti L."/>
            <person name="Westerberg I."/>
            <person name="Brannstrom I.O."/>
            <person name="Guillou S."/>
            <person name="Cros-Aarteil S."/>
            <person name="Calhoun S."/>
            <person name="Haridas S."/>
            <person name="Kuo A."/>
            <person name="Mondo S."/>
            <person name="Pangilinan J."/>
            <person name="Riley R."/>
            <person name="LaButti K."/>
            <person name="Andreopoulos B."/>
            <person name="Lipzen A."/>
            <person name="Chen C."/>
            <person name="Yan M."/>
            <person name="Daum C."/>
            <person name="Ng V."/>
            <person name="Clum A."/>
            <person name="Steindorff A."/>
            <person name="Ohm R.A."/>
            <person name="Martin F."/>
            <person name="Silar P."/>
            <person name="Natvig D.O."/>
            <person name="Lalanne C."/>
            <person name="Gautier V."/>
            <person name="Ament-Velasquez S.L."/>
            <person name="Kruys A."/>
            <person name="Hutchinson M.I."/>
            <person name="Powell A.J."/>
            <person name="Barry K."/>
            <person name="Miller A.N."/>
            <person name="Grigoriev I.V."/>
            <person name="Debuchy R."/>
            <person name="Gladieux P."/>
            <person name="Hiltunen Thoren M."/>
            <person name="Johannesson H."/>
        </authorList>
    </citation>
    <scope>NUCLEOTIDE SEQUENCE</scope>
    <source>
        <strain evidence="2">CBS 626.80</strain>
    </source>
</reference>
<gene>
    <name evidence="2" type="ORF">QBC32DRAFT_351749</name>
</gene>
<sequence>MPLPVYLRLSEPDSDQITERPNNNEETNTLATGTPISSPVWYHDSWYGQCYDPIPEPYGCCFSDPEEYYDSDLEASSSPP</sequence>
<dbReference type="Proteomes" id="UP001303222">
    <property type="component" value="Unassembled WGS sequence"/>
</dbReference>
<name>A0AAN6NML1_9PEZI</name>
<reference evidence="2" key="2">
    <citation type="submission" date="2023-06" db="EMBL/GenBank/DDBJ databases">
        <authorList>
            <consortium name="Lawrence Berkeley National Laboratory"/>
            <person name="Mondo S.J."/>
            <person name="Hensen N."/>
            <person name="Bonometti L."/>
            <person name="Westerberg I."/>
            <person name="Brannstrom I.O."/>
            <person name="Guillou S."/>
            <person name="Cros-Aarteil S."/>
            <person name="Calhoun S."/>
            <person name="Haridas S."/>
            <person name="Kuo A."/>
            <person name="Pangilinan J."/>
            <person name="Riley R."/>
            <person name="Labutti K."/>
            <person name="Andreopoulos B."/>
            <person name="Lipzen A."/>
            <person name="Chen C."/>
            <person name="Yanf M."/>
            <person name="Daum C."/>
            <person name="Ng V."/>
            <person name="Clum A."/>
            <person name="Steindorff A."/>
            <person name="Ohm R."/>
            <person name="Martin F."/>
            <person name="Silar P."/>
            <person name="Natvig D."/>
            <person name="Lalanne C."/>
            <person name="Gautier V."/>
            <person name="Ament-Velasquez S.L."/>
            <person name="Kruys A."/>
            <person name="Hutchinson M.I."/>
            <person name="Powell A.J."/>
            <person name="Barry K."/>
            <person name="Miller A.N."/>
            <person name="Grigoriev I.V."/>
            <person name="Debuchy R."/>
            <person name="Gladieux P."/>
            <person name="Thoren M.H."/>
            <person name="Johannesson H."/>
        </authorList>
    </citation>
    <scope>NUCLEOTIDE SEQUENCE</scope>
    <source>
        <strain evidence="2">CBS 626.80</strain>
    </source>
</reference>
<evidence type="ECO:0000256" key="1">
    <source>
        <dbReference type="SAM" id="MobiDB-lite"/>
    </source>
</evidence>
<accession>A0AAN6NML1</accession>
<feature type="region of interest" description="Disordered" evidence="1">
    <location>
        <begin position="1"/>
        <end position="34"/>
    </location>
</feature>
<protein>
    <submittedName>
        <fullName evidence="2">Uncharacterized protein</fullName>
    </submittedName>
</protein>
<dbReference type="AlphaFoldDB" id="A0AAN6NML1"/>
<keyword evidence="3" id="KW-1185">Reference proteome</keyword>
<proteinExistence type="predicted"/>
<organism evidence="2 3">
    <name type="scientific">Pseudoneurospora amorphoporcata</name>
    <dbReference type="NCBI Taxonomy" id="241081"/>
    <lineage>
        <taxon>Eukaryota</taxon>
        <taxon>Fungi</taxon>
        <taxon>Dikarya</taxon>
        <taxon>Ascomycota</taxon>
        <taxon>Pezizomycotina</taxon>
        <taxon>Sordariomycetes</taxon>
        <taxon>Sordariomycetidae</taxon>
        <taxon>Sordariales</taxon>
        <taxon>Sordariaceae</taxon>
        <taxon>Pseudoneurospora</taxon>
    </lineage>
</organism>